<evidence type="ECO:0000256" key="1">
    <source>
        <dbReference type="PROSITE-ProRule" id="PRU01240"/>
    </source>
</evidence>
<feature type="region of interest" description="Disordered" evidence="2">
    <location>
        <begin position="928"/>
        <end position="1009"/>
    </location>
</feature>
<dbReference type="OrthoDB" id="263396at2"/>
<sequence length="1382" mass="135874">MKWPPHDRRPTRTGRPELVLLEDRATPSAGVATPFVLEASPFGSSSPQGLAPDQIRDAYGIDAIPAFGGTVTADGTGQTIAIIDAYNDPTITTDLAAFDSFYGTAANEINSRTVSSFFRVVNQSGGSSFPQTPPSSQREWVGEIALDVEWAHAVAPMADVILVEANSSSDPNLYAGVAWAASQPGVSVVSTSWGGAEYASETGDDSTWTAPASHAGVTFVASAGDTGTVEYPAASPNVVGVGGTNLSLNSDNSWAAETGWSYVAASKSGGGGGLSTEESIPAFQAGVASVVGDARGTPDVAYDGGPSGAVSIYDSTTNGTSTPWAAEYGTSAGAPQWAGLIALADQGRALAGLGSLDGPSQTLPDLYALPAADFHDITTGQNAAGNEAGPGYDLLTGLGSPKANLIVPALVDAAPLVLGSSTTVTYAPNDPTVFGSVTLTATVKGATLTPTGSVDFKFGATDLGTVLLVNGVATLTTTSLPVGSDTVVANYLGDVVDAASSGSVTVPVQVVASATTLTAGQPTLVYGGSETLTATVTGYTPTGSVDFKFGATDLGTVTLNGGVATLTTTSLPAGTDTVTASYSGDANNGTSNGGASVVVQKAAVAVAAVNQFKNYGESVPSLALSATGFVNGDTATSALTGALATAATSASPAGTYPITQGTLAAANYTITFTPAVLTVLKVNLAVAATDQATVYGAGLPSFVFTSSGFVNGDTAATALTGSLATATTSASPAGTYPITQGTLAAANYTITFAPATLTVRKAALTVAAVGQTMTYGAAVPPLTESATGFVNGDTAATALTGALATTATAASYVGTYSITQGTLAAANYTITFTPAVITVTPAPLIVAATSLQGVAGESLPTLTYNLIGLVNNDPVSVVTGVELSTTATTASPAGTYPIAATGGVAANYTITDQPGTLTLTIVASPPVTPPVAPPPTTPPVTPPVTPPPASPPMSPPVSPPPATPPASPPPVSPPISPPVSPPASPPASPPISPPTSPPASPPPASPPVSPVVPPNVPPASVPTVAVSPPASPPPPPTSPSASLVGIPQIAVGADAGQSPTVQLYAADGTLEWTATPFPATFTGGVRTAAADFTAGGSPDVVAGSGPGLSNEVVLLGSTGQPIVSFAPFEASFTGGVFVAVGDMTGDGIPDVIVTPDQSGGPVVVVYDGAALAQGQVVQVARFFGINDPSFRGGDRAAVGDLTGNGVGDLIVSAGVGGGPRVAIYDGTSIASGNPTELVPDFFAFENTLRNGVYVTAGDVTGNGYADLIFGAGPGGAPRVRIVDTKALIAAAGNFTSLDDPAASDAQIASFFAGDVNSRGGVRVTVKNLDGDNKADVVTGDGAGAGATVTAYMGAAIAANPDAPTPGLTFDAVANFNGGVFVG</sequence>
<accession>A0A225DXG6</accession>
<dbReference type="InterPro" id="IPR032109">
    <property type="entry name" value="Big_3_5"/>
</dbReference>
<dbReference type="InterPro" id="IPR041286">
    <property type="entry name" value="MBG_2"/>
</dbReference>
<reference evidence="5" key="1">
    <citation type="submission" date="2017-06" db="EMBL/GenBank/DDBJ databases">
        <title>Genome analysis of Fimbriiglobus ruber SP5, the first member of the order Planctomycetales with confirmed chitinolytic capability.</title>
        <authorList>
            <person name="Ravin N.V."/>
            <person name="Rakitin A.L."/>
            <person name="Ivanova A.A."/>
            <person name="Beletsky A.V."/>
            <person name="Kulichevskaya I.S."/>
            <person name="Mardanov A.V."/>
            <person name="Dedysh S.N."/>
        </authorList>
    </citation>
    <scope>NUCLEOTIDE SEQUENCE [LARGE SCALE GENOMIC DNA]</scope>
    <source>
        <strain evidence="5">SP5</strain>
    </source>
</reference>
<dbReference type="Gene3D" id="2.130.10.130">
    <property type="entry name" value="Integrin alpha, N-terminal"/>
    <property type="match status" value="1"/>
</dbReference>
<proteinExistence type="inferred from homology"/>
<dbReference type="Pfam" id="PF16640">
    <property type="entry name" value="Big_3_5"/>
    <property type="match status" value="2"/>
</dbReference>
<dbReference type="CDD" id="cd04056">
    <property type="entry name" value="Peptidases_S53"/>
    <property type="match status" value="1"/>
</dbReference>
<dbReference type="PROSITE" id="PS51892">
    <property type="entry name" value="SUBTILASE"/>
    <property type="match status" value="1"/>
</dbReference>
<name>A0A225DXG6_9BACT</name>
<dbReference type="Gene3D" id="3.40.50.200">
    <property type="entry name" value="Peptidase S8/S53 domain"/>
    <property type="match status" value="1"/>
</dbReference>
<dbReference type="InterPro" id="IPR028994">
    <property type="entry name" value="Integrin_alpha_N"/>
</dbReference>
<evidence type="ECO:0000256" key="2">
    <source>
        <dbReference type="SAM" id="MobiDB-lite"/>
    </source>
</evidence>
<dbReference type="InterPro" id="IPR030400">
    <property type="entry name" value="Sedolisin_dom"/>
</dbReference>
<dbReference type="Proteomes" id="UP000214646">
    <property type="component" value="Unassembled WGS sequence"/>
</dbReference>
<feature type="region of interest" description="Disordered" evidence="2">
    <location>
        <begin position="1023"/>
        <end position="1043"/>
    </location>
</feature>
<dbReference type="PRINTS" id="PR01217">
    <property type="entry name" value="PRICHEXTENSN"/>
</dbReference>
<evidence type="ECO:0000313" key="4">
    <source>
        <dbReference type="EMBL" id="OWK41919.1"/>
    </source>
</evidence>
<dbReference type="Gene3D" id="2.60.40.10">
    <property type="entry name" value="Immunoglobulins"/>
    <property type="match status" value="2"/>
</dbReference>
<comment type="similarity">
    <text evidence="1">Belongs to the peptidase S8 family.</text>
</comment>
<gene>
    <name evidence="4" type="ORF">FRUB_03997</name>
</gene>
<evidence type="ECO:0000313" key="5">
    <source>
        <dbReference type="Proteomes" id="UP000214646"/>
    </source>
</evidence>
<feature type="compositionally biased region" description="Pro residues" evidence="2">
    <location>
        <begin position="1029"/>
        <end position="1038"/>
    </location>
</feature>
<comment type="caution">
    <text evidence="4">The sequence shown here is derived from an EMBL/GenBank/DDBJ whole genome shotgun (WGS) entry which is preliminary data.</text>
</comment>
<comment type="caution">
    <text evidence="1">Lacks conserved residue(s) required for the propagation of feature annotation.</text>
</comment>
<dbReference type="GO" id="GO:0008240">
    <property type="term" value="F:tripeptidyl-peptidase activity"/>
    <property type="evidence" value="ECO:0007669"/>
    <property type="project" value="TreeGrafter"/>
</dbReference>
<dbReference type="PANTHER" id="PTHR14218:SF15">
    <property type="entry name" value="TRIPEPTIDYL-PEPTIDASE 1"/>
    <property type="match status" value="1"/>
</dbReference>
<dbReference type="GO" id="GO:0004252">
    <property type="term" value="F:serine-type endopeptidase activity"/>
    <property type="evidence" value="ECO:0007669"/>
    <property type="project" value="InterPro"/>
</dbReference>
<dbReference type="InterPro" id="IPR036852">
    <property type="entry name" value="Peptidase_S8/S53_dom_sf"/>
</dbReference>
<dbReference type="GO" id="GO:0006508">
    <property type="term" value="P:proteolysis"/>
    <property type="evidence" value="ECO:0007669"/>
    <property type="project" value="InterPro"/>
</dbReference>
<dbReference type="SUPFAM" id="SSF69318">
    <property type="entry name" value="Integrin alpha N-terminal domain"/>
    <property type="match status" value="1"/>
</dbReference>
<dbReference type="Pfam" id="PF18676">
    <property type="entry name" value="MBG_2"/>
    <property type="match status" value="4"/>
</dbReference>
<dbReference type="EMBL" id="NIDE01000005">
    <property type="protein sequence ID" value="OWK41919.1"/>
    <property type="molecule type" value="Genomic_DNA"/>
</dbReference>
<feature type="domain" description="Peptidase S53" evidence="3">
    <location>
        <begin position="49"/>
        <end position="413"/>
    </location>
</feature>
<dbReference type="PANTHER" id="PTHR14218">
    <property type="entry name" value="PROTEASE S8 TRIPEPTIDYL PEPTIDASE I CLN2"/>
    <property type="match status" value="1"/>
</dbReference>
<dbReference type="RefSeq" id="WP_088255139.1">
    <property type="nucleotide sequence ID" value="NZ_NIDE01000005.1"/>
</dbReference>
<protein>
    <submittedName>
        <fullName evidence="4">Filamentous hemagglutinin-like protein</fullName>
    </submittedName>
</protein>
<dbReference type="SUPFAM" id="SSF52743">
    <property type="entry name" value="Subtilisin-like"/>
    <property type="match status" value="1"/>
</dbReference>
<dbReference type="InterPro" id="IPR050819">
    <property type="entry name" value="Tripeptidyl-peptidase_I"/>
</dbReference>
<dbReference type="InterPro" id="IPR013783">
    <property type="entry name" value="Ig-like_fold"/>
</dbReference>
<keyword evidence="5" id="KW-1185">Reference proteome</keyword>
<dbReference type="Gene3D" id="3.30.160.710">
    <property type="match status" value="3"/>
</dbReference>
<dbReference type="PROSITE" id="PS51695">
    <property type="entry name" value="SEDOLISIN"/>
    <property type="match status" value="1"/>
</dbReference>
<evidence type="ECO:0000259" key="3">
    <source>
        <dbReference type="PROSITE" id="PS51695"/>
    </source>
</evidence>
<organism evidence="4 5">
    <name type="scientific">Fimbriiglobus ruber</name>
    <dbReference type="NCBI Taxonomy" id="1908690"/>
    <lineage>
        <taxon>Bacteria</taxon>
        <taxon>Pseudomonadati</taxon>
        <taxon>Planctomycetota</taxon>
        <taxon>Planctomycetia</taxon>
        <taxon>Gemmatales</taxon>
        <taxon>Gemmataceae</taxon>
        <taxon>Fimbriiglobus</taxon>
    </lineage>
</organism>